<dbReference type="EMBL" id="SCFR01000015">
    <property type="protein sequence ID" value="TFF65855.1"/>
    <property type="molecule type" value="Genomic_DNA"/>
</dbReference>
<dbReference type="Pfam" id="PF08264">
    <property type="entry name" value="Anticodon_1"/>
    <property type="match status" value="1"/>
</dbReference>
<dbReference type="HAMAP" id="MF_02003">
    <property type="entry name" value="Ile_tRNA_synth_type2"/>
    <property type="match status" value="1"/>
</dbReference>
<evidence type="ECO:0000256" key="2">
    <source>
        <dbReference type="ARBA" id="ARBA00004496"/>
    </source>
</evidence>
<dbReference type="InterPro" id="IPR009080">
    <property type="entry name" value="tRNAsynth_Ia_anticodon-bd"/>
</dbReference>
<dbReference type="GO" id="GO:0005737">
    <property type="term" value="C:cytoplasm"/>
    <property type="evidence" value="ECO:0007669"/>
    <property type="project" value="UniProtKB-SubCell"/>
</dbReference>
<comment type="subunit">
    <text evidence="4 15">Monomer.</text>
</comment>
<comment type="function">
    <text evidence="13 15">Catalyzes the attachment of isoleucine to tRNA(Ile). As IleRS can inadvertently accommodate and process structurally similar amino acids such as valine, to avoid such errors it has two additional distinct tRNA(Ile)-dependent editing activities. One activity is designated as 'pretransfer' editing and involves the hydrolysis of activated Val-AMP. The other activity is designated 'posttransfer' editing and involves deacylation of mischarged Val-tRNA(Ile).</text>
</comment>
<evidence type="ECO:0000256" key="6">
    <source>
        <dbReference type="ARBA" id="ARBA00022598"/>
    </source>
</evidence>
<evidence type="ECO:0000256" key="15">
    <source>
        <dbReference type="HAMAP-Rule" id="MF_02003"/>
    </source>
</evidence>
<comment type="cofactor">
    <cofactor evidence="1 15">
        <name>Zn(2+)</name>
        <dbReference type="ChEBI" id="CHEBI:29105"/>
    </cofactor>
</comment>
<evidence type="ECO:0000256" key="10">
    <source>
        <dbReference type="ARBA" id="ARBA00022840"/>
    </source>
</evidence>
<dbReference type="GeneID" id="97031572"/>
<comment type="similarity">
    <text evidence="3 15">Belongs to the class-I aminoacyl-tRNA synthetase family. IleS type 2 subfamily.</text>
</comment>
<comment type="caution">
    <text evidence="18">The sequence shown here is derived from an EMBL/GenBank/DDBJ whole genome shotgun (WGS) entry which is preliminary data.</text>
</comment>
<dbReference type="GO" id="GO:0000049">
    <property type="term" value="F:tRNA binding"/>
    <property type="evidence" value="ECO:0007669"/>
    <property type="project" value="InterPro"/>
</dbReference>
<dbReference type="GO" id="GO:0005524">
    <property type="term" value="F:ATP binding"/>
    <property type="evidence" value="ECO:0007669"/>
    <property type="project" value="UniProtKB-UniRule"/>
</dbReference>
<dbReference type="InterPro" id="IPR014729">
    <property type="entry name" value="Rossmann-like_a/b/a_fold"/>
</dbReference>
<keyword evidence="8 15" id="KW-0547">Nucleotide-binding</keyword>
<dbReference type="NCBIfam" id="TIGR00392">
    <property type="entry name" value="ileS"/>
    <property type="match status" value="1"/>
</dbReference>
<evidence type="ECO:0000259" key="16">
    <source>
        <dbReference type="Pfam" id="PF00133"/>
    </source>
</evidence>
<dbReference type="CDD" id="cd07961">
    <property type="entry name" value="Anticodon_Ia_Ile_ABEc"/>
    <property type="match status" value="1"/>
</dbReference>
<dbReference type="InterPro" id="IPR002301">
    <property type="entry name" value="Ile-tRNA-ligase"/>
</dbReference>
<evidence type="ECO:0000256" key="8">
    <source>
        <dbReference type="ARBA" id="ARBA00022741"/>
    </source>
</evidence>
<evidence type="ECO:0000256" key="14">
    <source>
        <dbReference type="ARBA" id="ARBA00048359"/>
    </source>
</evidence>
<evidence type="ECO:0000256" key="12">
    <source>
        <dbReference type="ARBA" id="ARBA00023146"/>
    </source>
</evidence>
<evidence type="ECO:0000256" key="1">
    <source>
        <dbReference type="ARBA" id="ARBA00001947"/>
    </source>
</evidence>
<dbReference type="FunFam" id="3.40.50.620:FF:000075">
    <property type="entry name" value="Isoleucine--tRNA ligase"/>
    <property type="match status" value="1"/>
</dbReference>
<evidence type="ECO:0000256" key="7">
    <source>
        <dbReference type="ARBA" id="ARBA00022723"/>
    </source>
</evidence>
<comment type="catalytic activity">
    <reaction evidence="14 15">
        <text>tRNA(Ile) + L-isoleucine + ATP = L-isoleucyl-tRNA(Ile) + AMP + diphosphate</text>
        <dbReference type="Rhea" id="RHEA:11060"/>
        <dbReference type="Rhea" id="RHEA-COMP:9666"/>
        <dbReference type="Rhea" id="RHEA-COMP:9695"/>
        <dbReference type="ChEBI" id="CHEBI:30616"/>
        <dbReference type="ChEBI" id="CHEBI:33019"/>
        <dbReference type="ChEBI" id="CHEBI:58045"/>
        <dbReference type="ChEBI" id="CHEBI:78442"/>
        <dbReference type="ChEBI" id="CHEBI:78528"/>
        <dbReference type="ChEBI" id="CHEBI:456215"/>
        <dbReference type="EC" id="6.1.1.5"/>
    </reaction>
</comment>
<dbReference type="PRINTS" id="PR00984">
    <property type="entry name" value="TRNASYNTHILE"/>
</dbReference>
<evidence type="ECO:0000256" key="3">
    <source>
        <dbReference type="ARBA" id="ARBA00007078"/>
    </source>
</evidence>
<dbReference type="PANTHER" id="PTHR42780:SF1">
    <property type="entry name" value="ISOLEUCINE--TRNA LIGASE, CYTOPLASMIC"/>
    <property type="match status" value="1"/>
</dbReference>
<organism evidence="18 19">
    <name type="scientific">Helcococcus ovis</name>
    <dbReference type="NCBI Taxonomy" id="72026"/>
    <lineage>
        <taxon>Bacteria</taxon>
        <taxon>Bacillati</taxon>
        <taxon>Bacillota</taxon>
        <taxon>Tissierellia</taxon>
        <taxon>Tissierellales</taxon>
        <taxon>Peptoniphilaceae</taxon>
        <taxon>Helcococcus</taxon>
    </lineage>
</organism>
<keyword evidence="19" id="KW-1185">Reference proteome</keyword>
<dbReference type="Gene3D" id="1.10.730.10">
    <property type="entry name" value="Isoleucyl-tRNA Synthetase, Domain 1"/>
    <property type="match status" value="1"/>
</dbReference>
<dbReference type="OrthoDB" id="9810365at2"/>
<comment type="subcellular location">
    <subcellularLocation>
        <location evidence="2 15">Cytoplasm</location>
    </subcellularLocation>
</comment>
<gene>
    <name evidence="15" type="primary">ileS</name>
    <name evidence="18" type="ORF">EQF91_04990</name>
</gene>
<dbReference type="Pfam" id="PF19302">
    <property type="entry name" value="DUF5915"/>
    <property type="match status" value="1"/>
</dbReference>
<keyword evidence="9 15" id="KW-0862">Zinc</keyword>
<evidence type="ECO:0000256" key="13">
    <source>
        <dbReference type="ARBA" id="ARBA00025217"/>
    </source>
</evidence>
<dbReference type="InterPro" id="IPR033709">
    <property type="entry name" value="Anticodon_Ile_ABEc"/>
</dbReference>
<dbReference type="PANTHER" id="PTHR42780">
    <property type="entry name" value="SOLEUCYL-TRNA SYNTHETASE"/>
    <property type="match status" value="1"/>
</dbReference>
<accession>A0A4R9C3B9</accession>
<dbReference type="GO" id="GO:0008270">
    <property type="term" value="F:zinc ion binding"/>
    <property type="evidence" value="ECO:0007669"/>
    <property type="project" value="UniProtKB-UniRule"/>
</dbReference>
<name>A0A4R9C3B9_9FIRM</name>
<dbReference type="GO" id="GO:0002161">
    <property type="term" value="F:aminoacyl-tRNA deacylase activity"/>
    <property type="evidence" value="ECO:0007669"/>
    <property type="project" value="InterPro"/>
</dbReference>
<evidence type="ECO:0000313" key="19">
    <source>
        <dbReference type="Proteomes" id="UP000297454"/>
    </source>
</evidence>
<evidence type="ECO:0000259" key="17">
    <source>
        <dbReference type="Pfam" id="PF08264"/>
    </source>
</evidence>
<dbReference type="SUPFAM" id="SSF47323">
    <property type="entry name" value="Anticodon-binding domain of a subclass of class I aminoacyl-tRNA synthetases"/>
    <property type="match status" value="1"/>
</dbReference>
<dbReference type="FunFam" id="3.40.50.620:FF:000063">
    <property type="entry name" value="Isoleucine--tRNA ligase"/>
    <property type="match status" value="1"/>
</dbReference>
<evidence type="ECO:0000313" key="18">
    <source>
        <dbReference type="EMBL" id="TFF65855.1"/>
    </source>
</evidence>
<evidence type="ECO:0000256" key="4">
    <source>
        <dbReference type="ARBA" id="ARBA00011245"/>
    </source>
</evidence>
<feature type="domain" description="Methionyl/Valyl/Leucyl/Isoleucyl-tRNA synthetase anticodon-binding" evidence="17">
    <location>
        <begin position="676"/>
        <end position="823"/>
    </location>
</feature>
<dbReference type="Pfam" id="PF00133">
    <property type="entry name" value="tRNA-synt_1"/>
    <property type="match status" value="1"/>
</dbReference>
<reference evidence="18 19" key="1">
    <citation type="submission" date="2019-01" db="EMBL/GenBank/DDBJ databases">
        <title>Draft Genome Sequences of Helcococcus ovis Strains Isolated from the Uterus and Vagina of Dairy Cows with Metritis.</title>
        <authorList>
            <person name="Cunha F."/>
            <person name="Jeon S.J."/>
            <person name="Kutzer P."/>
            <person name="Galvao K.N."/>
        </authorList>
    </citation>
    <scope>NUCLEOTIDE SEQUENCE [LARGE SCALE GENOMIC DNA]</scope>
    <source>
        <strain evidence="18 19">KG-37</strain>
    </source>
</reference>
<dbReference type="InterPro" id="IPR002300">
    <property type="entry name" value="aa-tRNA-synth_Ia"/>
</dbReference>
<comment type="domain">
    <text evidence="15">IleRS has two distinct active sites: one for aminoacylation and one for editing. The misactivated valine is translocated from the active site to the editing site, which sterically excludes the correctly activated isoleucine. The single editing site contains two valyl binding pockets, one specific for each substrate (Val-AMP or Val-tRNA(Ile)).</text>
</comment>
<dbReference type="InterPro" id="IPR009008">
    <property type="entry name" value="Val/Leu/Ile-tRNA-synth_edit"/>
</dbReference>
<evidence type="ECO:0000256" key="11">
    <source>
        <dbReference type="ARBA" id="ARBA00022917"/>
    </source>
</evidence>
<dbReference type="SUPFAM" id="SSF50677">
    <property type="entry name" value="ValRS/IleRS/LeuRS editing domain"/>
    <property type="match status" value="1"/>
</dbReference>
<keyword evidence="7 15" id="KW-0479">Metal-binding</keyword>
<feature type="short sequence motif" description="'HIGH' region" evidence="15">
    <location>
        <begin position="48"/>
        <end position="58"/>
    </location>
</feature>
<dbReference type="Proteomes" id="UP000297454">
    <property type="component" value="Unassembled WGS sequence"/>
</dbReference>
<keyword evidence="6 15" id="KW-0436">Ligase</keyword>
<feature type="binding site" evidence="15">
    <location>
        <position position="592"/>
    </location>
    <ligand>
        <name>ATP</name>
        <dbReference type="ChEBI" id="CHEBI:30616"/>
    </ligand>
</feature>
<dbReference type="GO" id="GO:0004822">
    <property type="term" value="F:isoleucine-tRNA ligase activity"/>
    <property type="evidence" value="ECO:0007669"/>
    <property type="project" value="UniProtKB-UniRule"/>
</dbReference>
<dbReference type="AlphaFoldDB" id="A0A4R9C3B9"/>
<keyword evidence="12 15" id="KW-0030">Aminoacyl-tRNA synthetase</keyword>
<evidence type="ECO:0000256" key="9">
    <source>
        <dbReference type="ARBA" id="ARBA00022833"/>
    </source>
</evidence>
<dbReference type="Gene3D" id="3.40.50.620">
    <property type="entry name" value="HUPs"/>
    <property type="match status" value="2"/>
</dbReference>
<proteinExistence type="inferred from homology"/>
<protein>
    <recommendedName>
        <fullName evidence="15">Isoleucine--tRNA ligase</fullName>
        <ecNumber evidence="15">6.1.1.5</ecNumber>
    </recommendedName>
    <alternativeName>
        <fullName evidence="15">Isoleucyl-tRNA synthetase</fullName>
        <shortName evidence="15">IleRS</shortName>
    </alternativeName>
</protein>
<dbReference type="SUPFAM" id="SSF52374">
    <property type="entry name" value="Nucleotidylyl transferase"/>
    <property type="match status" value="1"/>
</dbReference>
<feature type="short sequence motif" description="'KMSKS' region" evidence="15">
    <location>
        <begin position="589"/>
        <end position="593"/>
    </location>
</feature>
<keyword evidence="11 15" id="KW-0648">Protein biosynthesis</keyword>
<dbReference type="InterPro" id="IPR013155">
    <property type="entry name" value="M/V/L/I-tRNA-synth_anticd-bd"/>
</dbReference>
<dbReference type="GO" id="GO:0006428">
    <property type="term" value="P:isoleucyl-tRNA aminoacylation"/>
    <property type="evidence" value="ECO:0007669"/>
    <property type="project" value="UniProtKB-UniRule"/>
</dbReference>
<dbReference type="CDD" id="cd00818">
    <property type="entry name" value="IleRS_core"/>
    <property type="match status" value="1"/>
</dbReference>
<dbReference type="InterPro" id="IPR023586">
    <property type="entry name" value="Ile-tRNA-ligase_type2"/>
</dbReference>
<feature type="domain" description="Aminoacyl-tRNA synthetase class Ia" evidence="16">
    <location>
        <begin position="18"/>
        <end position="618"/>
    </location>
</feature>
<dbReference type="RefSeq" id="WP_134711919.1">
    <property type="nucleotide sequence ID" value="NZ_CP119081.1"/>
</dbReference>
<keyword evidence="5 15" id="KW-0963">Cytoplasm</keyword>
<dbReference type="EC" id="6.1.1.5" evidence="15"/>
<keyword evidence="10 15" id="KW-0067">ATP-binding</keyword>
<evidence type="ECO:0000256" key="5">
    <source>
        <dbReference type="ARBA" id="ARBA00022490"/>
    </source>
</evidence>
<sequence>MKFEALSESSVKDREKQISDYWKEIDLLKQSTETRKDGPSYVFFDGPPTANGKPGIHHVISRTLKDMTCRYKTMRGYYVERKAGWDTHGLPVEIEAEKKLHLNSKKEIEEYGVEKFNKVCRESVFTYSGMWKDMSDRMAFLADMDNPYITLDNDYIETAWHLLDDFNKKGLLYEGAKILPYCPRCGTGLASHEVAQGYKIIKSQTATVKFKLKDKENEYFLAWTTTPWTLPSNVALTVGPEIDYVKVKKGDEYYYLAEKLATKVLGEDYEVVENLRGKDMEYMEYEQLLPYINVNKKAFFVTLADYVSIEDGTGIVHSAPAFGEDDYQVGLKYNLPLVNPVDEEGKFKETPWKGKFVMDCDLDIVIYLGENNKLFSKQKMEHNYPHCWRCGTPLIYYSKPSWYLRVTDVKDKMVENNKGVNWFPAFTGEKRFGNWLENLKDWAISRSRYWGTPLPVWKNEAGDIMTVGSRKELAEKAIEDVNIETLDMHRPFVDNIHLRGEDGSVYTRVPDVMDVWFDSGAMPFAQNHYPFENTDKFENLFPADFISEGIDQTRGWFYTLMAISTMYKGVAPYKNVLVNDLVLDKEGKKMSKSRGNTLDVFEMFDKHGADAIRFYSIYVSPAWVPTKFDEDGVREVEAKLFRTLRNTYSFFQLYAQTDKVDPTSFFVDYKDRPEIDRWLISKYHSLIKYYDREMDVFEYTNVARKVLDFLVEDLSNWYIRRNRRRFWKSEINDDKKSVYNTTYEVLVGLTKLLAPMIPFTSEELYRKLVGEKSVHLEKLPQLDESLIDEKLEEKMDIARRIVTLGRSSREDAAIKVRQPLSEILLDKKYKNDLETLVSLIKEELNVKEVVFSDHIQEFMNFELKPNFKIAGAILGKYVGQFGQVLKNADARELVEKLEEGSLMMDINGEEFEIKKEYVDIRISSKEGFDIKMDKNLFVILDTELTPELLKEGYMREFISKVQQMRKSNGYEVMDSIEIFYEADDELSSVLESFGSEIMKETLAVKLEKIELFEDEIPLNDKVVKLKLNKK</sequence>